<name>A0ABP6UT67_9FLAO</name>
<feature type="transmembrane region" description="Helical" evidence="1">
    <location>
        <begin position="237"/>
        <end position="258"/>
    </location>
</feature>
<feature type="transmembrane region" description="Helical" evidence="1">
    <location>
        <begin position="264"/>
        <end position="282"/>
    </location>
</feature>
<keyword evidence="1" id="KW-0472">Membrane</keyword>
<dbReference type="EMBL" id="BAABCW010000018">
    <property type="protein sequence ID" value="GAA3517617.1"/>
    <property type="molecule type" value="Genomic_DNA"/>
</dbReference>
<feature type="transmembrane region" description="Helical" evidence="1">
    <location>
        <begin position="143"/>
        <end position="162"/>
    </location>
</feature>
<evidence type="ECO:0000256" key="1">
    <source>
        <dbReference type="SAM" id="Phobius"/>
    </source>
</evidence>
<feature type="transmembrane region" description="Helical" evidence="1">
    <location>
        <begin position="82"/>
        <end position="105"/>
    </location>
</feature>
<feature type="transmembrane region" description="Helical" evidence="1">
    <location>
        <begin position="207"/>
        <end position="225"/>
    </location>
</feature>
<feature type="transmembrane region" description="Helical" evidence="1">
    <location>
        <begin position="117"/>
        <end position="137"/>
    </location>
</feature>
<comment type="caution">
    <text evidence="2">The sequence shown here is derived from an EMBL/GenBank/DDBJ whole genome shotgun (WGS) entry which is preliminary data.</text>
</comment>
<gene>
    <name evidence="2" type="ORF">GCM10022393_34680</name>
</gene>
<keyword evidence="3" id="KW-1185">Reference proteome</keyword>
<dbReference type="InterPro" id="IPR037185">
    <property type="entry name" value="EmrE-like"/>
</dbReference>
<keyword evidence="1" id="KW-1133">Transmembrane helix</keyword>
<dbReference type="Gene3D" id="1.10.3730.20">
    <property type="match status" value="1"/>
</dbReference>
<feature type="transmembrane region" description="Helical" evidence="1">
    <location>
        <begin position="174"/>
        <end position="195"/>
    </location>
</feature>
<dbReference type="SUPFAM" id="SSF103481">
    <property type="entry name" value="Multidrug resistance efflux transporter EmrE"/>
    <property type="match status" value="2"/>
</dbReference>
<keyword evidence="1" id="KW-0812">Transmembrane</keyword>
<organism evidence="2 3">
    <name type="scientific">Aquimarina addita</name>
    <dbReference type="NCBI Taxonomy" id="870485"/>
    <lineage>
        <taxon>Bacteria</taxon>
        <taxon>Pseudomonadati</taxon>
        <taxon>Bacteroidota</taxon>
        <taxon>Flavobacteriia</taxon>
        <taxon>Flavobacteriales</taxon>
        <taxon>Flavobacteriaceae</taxon>
        <taxon>Aquimarina</taxon>
    </lineage>
</organism>
<proteinExistence type="predicted"/>
<evidence type="ECO:0000313" key="2">
    <source>
        <dbReference type="EMBL" id="GAA3517617.1"/>
    </source>
</evidence>
<evidence type="ECO:0000313" key="3">
    <source>
        <dbReference type="Proteomes" id="UP001500459"/>
    </source>
</evidence>
<protein>
    <recommendedName>
        <fullName evidence="4">EamA-like transporter family protein</fullName>
    </recommendedName>
</protein>
<reference evidence="3" key="1">
    <citation type="journal article" date="2019" name="Int. J. Syst. Evol. Microbiol.">
        <title>The Global Catalogue of Microorganisms (GCM) 10K type strain sequencing project: providing services to taxonomists for standard genome sequencing and annotation.</title>
        <authorList>
            <consortium name="The Broad Institute Genomics Platform"/>
            <consortium name="The Broad Institute Genome Sequencing Center for Infectious Disease"/>
            <person name="Wu L."/>
            <person name="Ma J."/>
        </authorList>
    </citation>
    <scope>NUCLEOTIDE SEQUENCE [LARGE SCALE GENOMIC DNA]</scope>
    <source>
        <strain evidence="3">JCM 17106</strain>
    </source>
</reference>
<sequence>MSVFASSLIFIIFKLFSRYNVDTFQAIIINYIIACTSGILAYTSPIKIDTIINANWLYSAMALGVIFILIFNLMAITTQKNGLSVAAVASKMSIAIPVLFGIIVYQESTGFLKLSGILIALVAVYMTAMKTAGGVSIKKENLIFPILVFLGSGIIDTSLKFLETNYVVDNDVPIFSATIFGFAAVIGIFILSYKAITGTLKLSFKNILAGIALGIPNYFSIYFLIQALKNEHMDSATVFTINNVSILLVSTLVGVLFFKEVLFLKNWIGIILAIISIIMVAFTI</sequence>
<accession>A0ABP6UT67</accession>
<feature type="transmembrane region" description="Helical" evidence="1">
    <location>
        <begin position="56"/>
        <end position="76"/>
    </location>
</feature>
<feature type="transmembrane region" description="Helical" evidence="1">
    <location>
        <begin position="27"/>
        <end position="44"/>
    </location>
</feature>
<evidence type="ECO:0008006" key="4">
    <source>
        <dbReference type="Google" id="ProtNLM"/>
    </source>
</evidence>
<dbReference type="Proteomes" id="UP001500459">
    <property type="component" value="Unassembled WGS sequence"/>
</dbReference>